<organism evidence="2 3">
    <name type="scientific">Candidatus Abawacabacteria bacterium RIFCSPHIGHO2_01_FULL_46_8</name>
    <dbReference type="NCBI Taxonomy" id="1817815"/>
    <lineage>
        <taxon>Bacteria</taxon>
        <taxon>Candidatus Abawacaibacteriota</taxon>
    </lineage>
</organism>
<feature type="transmembrane region" description="Helical" evidence="1">
    <location>
        <begin position="27"/>
        <end position="49"/>
    </location>
</feature>
<evidence type="ECO:0000313" key="3">
    <source>
        <dbReference type="Proteomes" id="UP000177521"/>
    </source>
</evidence>
<evidence type="ECO:0008006" key="4">
    <source>
        <dbReference type="Google" id="ProtNLM"/>
    </source>
</evidence>
<comment type="caution">
    <text evidence="2">The sequence shown here is derived from an EMBL/GenBank/DDBJ whole genome shotgun (WGS) entry which is preliminary data.</text>
</comment>
<sequence>MPQLVLTNSSEIRPGFRKKALRTHFRLGNVALIFSLVVLITVLSVLQLLHANRIATRGYIIRNIEVEKAQVVNDNQILKMQVARAKSLTAVIKNETSINMAEVIQPTFLMVSTDLARP</sequence>
<dbReference type="AlphaFoldDB" id="A0A1F4XI64"/>
<dbReference type="Proteomes" id="UP000177521">
    <property type="component" value="Unassembled WGS sequence"/>
</dbReference>
<protein>
    <recommendedName>
        <fullName evidence="4">Cell division protein FtsL</fullName>
    </recommendedName>
</protein>
<keyword evidence="1" id="KW-1133">Transmembrane helix</keyword>
<proteinExistence type="predicted"/>
<name>A0A1F4XI64_9BACT</name>
<accession>A0A1F4XI64</accession>
<reference evidence="2 3" key="1">
    <citation type="journal article" date="2016" name="Nat. Commun.">
        <title>Thousands of microbial genomes shed light on interconnected biogeochemical processes in an aquifer system.</title>
        <authorList>
            <person name="Anantharaman K."/>
            <person name="Brown C.T."/>
            <person name="Hug L.A."/>
            <person name="Sharon I."/>
            <person name="Castelle C.J."/>
            <person name="Probst A.J."/>
            <person name="Thomas B.C."/>
            <person name="Singh A."/>
            <person name="Wilkins M.J."/>
            <person name="Karaoz U."/>
            <person name="Brodie E.L."/>
            <person name="Williams K.H."/>
            <person name="Hubbard S.S."/>
            <person name="Banfield J.F."/>
        </authorList>
    </citation>
    <scope>NUCLEOTIDE SEQUENCE [LARGE SCALE GENOMIC DNA]</scope>
</reference>
<gene>
    <name evidence="2" type="ORF">A2788_01605</name>
</gene>
<evidence type="ECO:0000313" key="2">
    <source>
        <dbReference type="EMBL" id="OGC81310.1"/>
    </source>
</evidence>
<keyword evidence="1" id="KW-0812">Transmembrane</keyword>
<evidence type="ECO:0000256" key="1">
    <source>
        <dbReference type="SAM" id="Phobius"/>
    </source>
</evidence>
<dbReference type="EMBL" id="MEWS01000043">
    <property type="protein sequence ID" value="OGC81310.1"/>
    <property type="molecule type" value="Genomic_DNA"/>
</dbReference>
<keyword evidence="1" id="KW-0472">Membrane</keyword>